<dbReference type="SUPFAM" id="SSF53474">
    <property type="entry name" value="alpha/beta-Hydrolases"/>
    <property type="match status" value="1"/>
</dbReference>
<dbReference type="PRINTS" id="PR00412">
    <property type="entry name" value="EPOXHYDRLASE"/>
</dbReference>
<name>A0A917WKH9_9ACTN</name>
<gene>
    <name evidence="3" type="ORF">GCM10011594_35450</name>
</gene>
<feature type="domain" description="AB hydrolase-1" evidence="2">
    <location>
        <begin position="25"/>
        <end position="256"/>
    </location>
</feature>
<dbReference type="InterPro" id="IPR000639">
    <property type="entry name" value="Epox_hydrolase-like"/>
</dbReference>
<protein>
    <submittedName>
        <fullName evidence="3">Alpha/beta hydrolase</fullName>
    </submittedName>
</protein>
<evidence type="ECO:0000313" key="3">
    <source>
        <dbReference type="EMBL" id="GGM12477.1"/>
    </source>
</evidence>
<dbReference type="PRINTS" id="PR00111">
    <property type="entry name" value="ABHYDROLASE"/>
</dbReference>
<reference evidence="3" key="1">
    <citation type="journal article" date="2014" name="Int. J. Syst. Evol. Microbiol.">
        <title>Complete genome sequence of Corynebacterium casei LMG S-19264T (=DSM 44701T), isolated from a smear-ripened cheese.</title>
        <authorList>
            <consortium name="US DOE Joint Genome Institute (JGI-PGF)"/>
            <person name="Walter F."/>
            <person name="Albersmeier A."/>
            <person name="Kalinowski J."/>
            <person name="Ruckert C."/>
        </authorList>
    </citation>
    <scope>NUCLEOTIDE SEQUENCE</scope>
    <source>
        <strain evidence="3">CGMCC 4.7308</strain>
    </source>
</reference>
<evidence type="ECO:0000256" key="1">
    <source>
        <dbReference type="ARBA" id="ARBA00022801"/>
    </source>
</evidence>
<dbReference type="Proteomes" id="UP000655208">
    <property type="component" value="Unassembled WGS sequence"/>
</dbReference>
<accession>A0A917WKH9</accession>
<organism evidence="3 4">
    <name type="scientific">Nakamurella endophytica</name>
    <dbReference type="NCBI Taxonomy" id="1748367"/>
    <lineage>
        <taxon>Bacteria</taxon>
        <taxon>Bacillati</taxon>
        <taxon>Actinomycetota</taxon>
        <taxon>Actinomycetes</taxon>
        <taxon>Nakamurellales</taxon>
        <taxon>Nakamurellaceae</taxon>
        <taxon>Nakamurella</taxon>
    </lineage>
</organism>
<dbReference type="Gene3D" id="3.40.50.1820">
    <property type="entry name" value="alpha/beta hydrolase"/>
    <property type="match status" value="1"/>
</dbReference>
<comment type="caution">
    <text evidence="3">The sequence shown here is derived from an EMBL/GenBank/DDBJ whole genome shotgun (WGS) entry which is preliminary data.</text>
</comment>
<sequence length="275" mass="29705">MDSYTRGDLTFPVLDRGPDDGPVTVLLHGFPQDARSWDRVVPDLHAAGLRTLAPAMRGYPASARPRRRRSYATRETVADLVALLDAAGVDAAHVVGHDWGGAVAWAAAGWHPDRIRSLTVLSTPHPAALATALLHSTQGLRSYYMALFQLPWLPELLVGLSLRRTLLRSGLPAADADRYVAQLADRGARTGALDWYRGMPFSLRVPVPDVTVPTTYVWGRSDFALGRAAAEATAGHVRGEYRFLELAGGHWLPETRPADVAAAVLARTGSVPGPR</sequence>
<evidence type="ECO:0000313" key="4">
    <source>
        <dbReference type="Proteomes" id="UP000655208"/>
    </source>
</evidence>
<proteinExistence type="predicted"/>
<dbReference type="InterPro" id="IPR029058">
    <property type="entry name" value="AB_hydrolase_fold"/>
</dbReference>
<reference evidence="3" key="2">
    <citation type="submission" date="2020-09" db="EMBL/GenBank/DDBJ databases">
        <authorList>
            <person name="Sun Q."/>
            <person name="Zhou Y."/>
        </authorList>
    </citation>
    <scope>NUCLEOTIDE SEQUENCE</scope>
    <source>
        <strain evidence="3">CGMCC 4.7308</strain>
    </source>
</reference>
<keyword evidence="1 3" id="KW-0378">Hydrolase</keyword>
<dbReference type="PANTHER" id="PTHR43329">
    <property type="entry name" value="EPOXIDE HYDROLASE"/>
    <property type="match status" value="1"/>
</dbReference>
<evidence type="ECO:0000259" key="2">
    <source>
        <dbReference type="Pfam" id="PF00561"/>
    </source>
</evidence>
<dbReference type="EMBL" id="BMNA01000010">
    <property type="protein sequence ID" value="GGM12477.1"/>
    <property type="molecule type" value="Genomic_DNA"/>
</dbReference>
<keyword evidence="4" id="KW-1185">Reference proteome</keyword>
<dbReference type="GO" id="GO:0016787">
    <property type="term" value="F:hydrolase activity"/>
    <property type="evidence" value="ECO:0007669"/>
    <property type="project" value="UniProtKB-KW"/>
</dbReference>
<dbReference type="Pfam" id="PF00561">
    <property type="entry name" value="Abhydrolase_1"/>
    <property type="match status" value="1"/>
</dbReference>
<dbReference type="InterPro" id="IPR000073">
    <property type="entry name" value="AB_hydrolase_1"/>
</dbReference>
<dbReference type="RefSeq" id="WP_188943864.1">
    <property type="nucleotide sequence ID" value="NZ_BMNA01000010.1"/>
</dbReference>
<dbReference type="AlphaFoldDB" id="A0A917WKH9"/>